<dbReference type="Pfam" id="PF00353">
    <property type="entry name" value="HemolysinCabind"/>
    <property type="match status" value="1"/>
</dbReference>
<name>W0DY43_9GAMM</name>
<dbReference type="InterPro" id="IPR001343">
    <property type="entry name" value="Hemolysn_Ca-bd"/>
</dbReference>
<dbReference type="STRING" id="717772.THIAE_00170"/>
<organism evidence="2 3">
    <name type="scientific">Thiomicrospira aerophila AL3</name>
    <dbReference type="NCBI Taxonomy" id="717772"/>
    <lineage>
        <taxon>Bacteria</taxon>
        <taxon>Pseudomonadati</taxon>
        <taxon>Pseudomonadota</taxon>
        <taxon>Gammaproteobacteria</taxon>
        <taxon>Thiotrichales</taxon>
        <taxon>Piscirickettsiaceae</taxon>
        <taxon>Thiomicrospira</taxon>
    </lineage>
</organism>
<dbReference type="NCBIfam" id="NF033682">
    <property type="entry name" value="retention_LapA"/>
    <property type="match status" value="1"/>
</dbReference>
<dbReference type="InterPro" id="IPR011049">
    <property type="entry name" value="Serralysin-like_metalloprot_C"/>
</dbReference>
<dbReference type="InterPro" id="IPR013783">
    <property type="entry name" value="Ig-like_fold"/>
</dbReference>
<dbReference type="PRINTS" id="PR00313">
    <property type="entry name" value="CABNDNGRPT"/>
</dbReference>
<evidence type="ECO:0000256" key="1">
    <source>
        <dbReference type="ARBA" id="ARBA00022837"/>
    </source>
</evidence>
<dbReference type="eggNOG" id="COG2304">
    <property type="taxonomic scope" value="Bacteria"/>
</dbReference>
<gene>
    <name evidence="2" type="ORF">THIAE_00170</name>
</gene>
<protein>
    <submittedName>
        <fullName evidence="2">Uncharacterized protein</fullName>
    </submittedName>
</protein>
<dbReference type="SUPFAM" id="SSF51120">
    <property type="entry name" value="beta-Roll"/>
    <property type="match status" value="1"/>
</dbReference>
<keyword evidence="3" id="KW-1185">Reference proteome</keyword>
<dbReference type="InParanoid" id="W0DY43"/>
<evidence type="ECO:0000313" key="2">
    <source>
        <dbReference type="EMBL" id="AHF02168.1"/>
    </source>
</evidence>
<evidence type="ECO:0000313" key="3">
    <source>
        <dbReference type="Proteomes" id="UP000005380"/>
    </source>
</evidence>
<dbReference type="EMBL" id="CP007030">
    <property type="protein sequence ID" value="AHF02168.1"/>
    <property type="molecule type" value="Genomic_DNA"/>
</dbReference>
<dbReference type="InterPro" id="IPR019960">
    <property type="entry name" value="T1SS_VCA0849"/>
</dbReference>
<dbReference type="InterPro" id="IPR049826">
    <property type="entry name" value="Ig-like_ice"/>
</dbReference>
<dbReference type="Gene3D" id="2.60.40.10">
    <property type="entry name" value="Immunoglobulins"/>
    <property type="match status" value="1"/>
</dbReference>
<proteinExistence type="predicted"/>
<dbReference type="Proteomes" id="UP000005380">
    <property type="component" value="Chromosome"/>
</dbReference>
<keyword evidence="1" id="KW-0106">Calcium</keyword>
<dbReference type="Gene3D" id="2.150.10.10">
    <property type="entry name" value="Serralysin-like metalloprotease, C-terminal"/>
    <property type="match status" value="1"/>
</dbReference>
<dbReference type="GO" id="GO:0005509">
    <property type="term" value="F:calcium ion binding"/>
    <property type="evidence" value="ECO:0007669"/>
    <property type="project" value="InterPro"/>
</dbReference>
<dbReference type="PROSITE" id="PS00330">
    <property type="entry name" value="HEMOLYSIN_CALCIUM"/>
    <property type="match status" value="2"/>
</dbReference>
<dbReference type="RefSeq" id="WP_006459725.1">
    <property type="nucleotide sequence ID" value="NZ_CP007030.1"/>
</dbReference>
<dbReference type="OrthoDB" id="5192166at2"/>
<dbReference type="HOGENOM" id="CLU_296286_0_0_6"/>
<sequence length="1019" mass="105165">MEPTIIVNSITGQAEIRNANGEIQAIQAGDNLALGDVLVINQDSIVFLNVDGTILPFYGELELDVVANMQPTQAFDMDDVALNDPAVAEMLAILDGEGDLLDELEAPAAGAGVDEDGVDDSLVRLVRVAESTDPLVFESFAAEDATTPTFDPVTATALNTDEEETAVVIIPSSIDVAMADVYSGNMFAVPVTGTTTGVAAGSTVIITVTDDFGNSVNGSAIVNEDGSYSTTIDFSNPNPGSDSESFNGEQFIDQEPLLVIQPPSQPILLDGPLTVIAEVEDLNLVVINADNTAMMDTIAEPGIVIIDDITADDIINIVESNSQITVTGTASGGDISVGDPFTAVINGNSYDGTVGENGAISFVVAGADLAVDKEFTISVTSSDAAGNTVVSTGTSTHTVDLEINLVNDVNTATFGSVIASNDDTNLLANDDEDVIAVTSVNGQSVGSEPVVVNGNFGTLTVNSDGSYSYQSTAEIKLYGFNDGDSKLADGSILNMLTPQAMHEVSFQRDGVGVKGMGSYSSHGAPNQIIDTGNALVADLGGTATKASFDVTRLFKTEATGELGKWYAYSSDGTLVGSGEFGRDGENGFTFKSGSNHEGTVNIDIAGGFQYLAFEGLPYENSTNTRDGGDFFVSNIRVVDSFEYTAVDAAGNSSTATLDITKTQELKNLVNSLPELPNTAIPEISFDVTSEEVSNTTTISSTAKQVLNYGGGNGSKVSHEIKLGSEADEITLNIKLTGNGSATGTVTFYKDGEKVGETSLANGNQSYSVNDGVFDSVLITHTGTPGNGNSAIHLEGYSATVSASGFVNTITIKASVDGALLSDVEVAGLAGFNGSYALADDGSLTYTFISEEALTPEDIAGITATISALNEGGEVLATTTTNAAGDLTIVGGDANDVISGGAGDDILTGGAGDDILTGGAGDDVFVWTLDDVVAGQTFVDTITDFGNGADKIDVSDLLPDGVTSDNISQYISFSSDGTDTTLSITTEVNGQQSTQEIVLQGYEVTSHEQLLSYLANIPTE</sequence>
<accession>W0DY43</accession>
<reference evidence="2 3" key="1">
    <citation type="submission" date="2013-12" db="EMBL/GenBank/DDBJ databases">
        <authorList>
            <consortium name="DOE Joint Genome Institute"/>
            <person name="Kappler U."/>
            <person name="Huntemann M."/>
            <person name="Han J."/>
            <person name="Chen A."/>
            <person name="Kyrpides N."/>
            <person name="Mavromatis K."/>
            <person name="Markowitz V."/>
            <person name="Palaniappan K."/>
            <person name="Ivanova N."/>
            <person name="Schaumberg A."/>
            <person name="Pati A."/>
            <person name="Liolios K."/>
            <person name="Nordberg H.P."/>
            <person name="Cantor M.N."/>
            <person name="Hua S.X."/>
            <person name="Woyke T."/>
        </authorList>
    </citation>
    <scope>NUCLEOTIDE SEQUENCE [LARGE SCALE GENOMIC DNA]</scope>
    <source>
        <strain evidence="3">AL2</strain>
    </source>
</reference>
<dbReference type="InterPro" id="IPR047777">
    <property type="entry name" value="LapA-like_RM"/>
</dbReference>
<dbReference type="NCBIfam" id="TIGR03661">
    <property type="entry name" value="T1SS_VCA0849"/>
    <property type="match status" value="1"/>
</dbReference>
<dbReference type="KEGG" id="tao:THIAE_00170"/>
<dbReference type="InterPro" id="IPR018511">
    <property type="entry name" value="Hemolysin-typ_Ca-bd_CS"/>
</dbReference>
<dbReference type="eggNOG" id="COG4932">
    <property type="taxonomic scope" value="Bacteria"/>
</dbReference>
<dbReference type="AlphaFoldDB" id="W0DY43"/>
<dbReference type="NCBIfam" id="NF012196">
    <property type="entry name" value="Ig_like_ice"/>
    <property type="match status" value="1"/>
</dbReference>